<feature type="non-terminal residue" evidence="2">
    <location>
        <position position="391"/>
    </location>
</feature>
<feature type="region of interest" description="Disordered" evidence="1">
    <location>
        <begin position="177"/>
        <end position="206"/>
    </location>
</feature>
<evidence type="ECO:0000313" key="3">
    <source>
        <dbReference type="Proteomes" id="UP001642464"/>
    </source>
</evidence>
<name>A0ABP0K7W8_9DINO</name>
<keyword evidence="3" id="KW-1185">Reference proteome</keyword>
<feature type="region of interest" description="Disordered" evidence="1">
    <location>
        <begin position="99"/>
        <end position="128"/>
    </location>
</feature>
<accession>A0ABP0K7W8</accession>
<evidence type="ECO:0000256" key="1">
    <source>
        <dbReference type="SAM" id="MobiDB-lite"/>
    </source>
</evidence>
<gene>
    <name evidence="2" type="ORF">SCF082_LOCUS15943</name>
</gene>
<feature type="region of interest" description="Disordered" evidence="1">
    <location>
        <begin position="257"/>
        <end position="284"/>
    </location>
</feature>
<feature type="region of interest" description="Disordered" evidence="1">
    <location>
        <begin position="67"/>
        <end position="86"/>
    </location>
</feature>
<feature type="region of interest" description="Disordered" evidence="1">
    <location>
        <begin position="346"/>
        <end position="374"/>
    </location>
</feature>
<feature type="region of interest" description="Disordered" evidence="1">
    <location>
        <begin position="21"/>
        <end position="50"/>
    </location>
</feature>
<reference evidence="2 3" key="1">
    <citation type="submission" date="2024-02" db="EMBL/GenBank/DDBJ databases">
        <authorList>
            <person name="Chen Y."/>
            <person name="Shah S."/>
            <person name="Dougan E. K."/>
            <person name="Thang M."/>
            <person name="Chan C."/>
        </authorList>
    </citation>
    <scope>NUCLEOTIDE SEQUENCE [LARGE SCALE GENOMIC DNA]</scope>
</reference>
<feature type="non-terminal residue" evidence="2">
    <location>
        <position position="1"/>
    </location>
</feature>
<comment type="caution">
    <text evidence="2">The sequence shown here is derived from an EMBL/GenBank/DDBJ whole genome shotgun (WGS) entry which is preliminary data.</text>
</comment>
<protein>
    <submittedName>
        <fullName evidence="2">Uncharacterized protein</fullName>
    </submittedName>
</protein>
<dbReference type="EMBL" id="CAXAMM010010241">
    <property type="protein sequence ID" value="CAK9022793.1"/>
    <property type="molecule type" value="Genomic_DNA"/>
</dbReference>
<dbReference type="Proteomes" id="UP001642464">
    <property type="component" value="Unassembled WGS sequence"/>
</dbReference>
<proteinExistence type="predicted"/>
<organism evidence="2 3">
    <name type="scientific">Durusdinium trenchii</name>
    <dbReference type="NCBI Taxonomy" id="1381693"/>
    <lineage>
        <taxon>Eukaryota</taxon>
        <taxon>Sar</taxon>
        <taxon>Alveolata</taxon>
        <taxon>Dinophyceae</taxon>
        <taxon>Suessiales</taxon>
        <taxon>Symbiodiniaceae</taxon>
        <taxon>Durusdinium</taxon>
    </lineage>
</organism>
<sequence length="391" mass="44624">EAVDPSAALAEARRRLKMMEEEMERERMGLGRRHRKAAGEAVESEQDATDEIDSWRQVVGVLEQLEASNKHRSGKESVEAVDPSAALAEARRRLKMMEEEMERERMGLGRRHRKAAGEAVESEQDATDEIDSWRQVVGVLEQLEASNKHRTGKERFEAVDPSAALAEARRRLKMMEEEMERERMGLGRRHRKAAGEAVESEQDATDEIDSWRQVVGVLEQLEASNKHRTGKERFEAVDPSAALAEARRRLKMMEEEMERQRMGLGRRHRKAAGEAVESEQDATDEIDSWRQVVGVLEQLEAENIIAMEQLLQASNKHRTGKERFEAVDPSAALAEARRRLKMMEEEMERQRMGLGRRHRKAAGEAVESEQDATDEVDSWRQVVGVLEQLEA</sequence>
<evidence type="ECO:0000313" key="2">
    <source>
        <dbReference type="EMBL" id="CAK9022793.1"/>
    </source>
</evidence>